<keyword evidence="3" id="KW-1185">Reference proteome</keyword>
<dbReference type="STRING" id="5288.A0A5C5FV74"/>
<feature type="compositionally biased region" description="Basic residues" evidence="1">
    <location>
        <begin position="1"/>
        <end position="11"/>
    </location>
</feature>
<feature type="compositionally biased region" description="Low complexity" evidence="1">
    <location>
        <begin position="372"/>
        <end position="381"/>
    </location>
</feature>
<organism evidence="2 3">
    <name type="scientific">Rhodotorula diobovata</name>
    <dbReference type="NCBI Taxonomy" id="5288"/>
    <lineage>
        <taxon>Eukaryota</taxon>
        <taxon>Fungi</taxon>
        <taxon>Dikarya</taxon>
        <taxon>Basidiomycota</taxon>
        <taxon>Pucciniomycotina</taxon>
        <taxon>Microbotryomycetes</taxon>
        <taxon>Sporidiobolales</taxon>
        <taxon>Sporidiobolaceae</taxon>
        <taxon>Rhodotorula</taxon>
    </lineage>
</organism>
<feature type="compositionally biased region" description="Acidic residues" evidence="1">
    <location>
        <begin position="382"/>
        <end position="397"/>
    </location>
</feature>
<dbReference type="Proteomes" id="UP000311382">
    <property type="component" value="Unassembled WGS sequence"/>
</dbReference>
<proteinExistence type="predicted"/>
<evidence type="ECO:0000313" key="3">
    <source>
        <dbReference type="Proteomes" id="UP000311382"/>
    </source>
</evidence>
<dbReference type="EMBL" id="SOZI01000062">
    <property type="protein sequence ID" value="TNY20595.1"/>
    <property type="molecule type" value="Genomic_DNA"/>
</dbReference>
<evidence type="ECO:0000256" key="1">
    <source>
        <dbReference type="SAM" id="MobiDB-lite"/>
    </source>
</evidence>
<gene>
    <name evidence="2" type="ORF">DMC30DRAFT_364669</name>
</gene>
<feature type="region of interest" description="Disordered" evidence="1">
    <location>
        <begin position="372"/>
        <end position="397"/>
    </location>
</feature>
<feature type="compositionally biased region" description="Low complexity" evidence="1">
    <location>
        <begin position="18"/>
        <end position="31"/>
    </location>
</feature>
<dbReference type="SUPFAM" id="SSF48452">
    <property type="entry name" value="TPR-like"/>
    <property type="match status" value="1"/>
</dbReference>
<dbReference type="Gene3D" id="1.25.40.10">
    <property type="entry name" value="Tetratricopeptide repeat domain"/>
    <property type="match status" value="2"/>
</dbReference>
<reference evidence="2 3" key="1">
    <citation type="submission" date="2019-03" db="EMBL/GenBank/DDBJ databases">
        <title>Rhodosporidium diobovatum UCD-FST 08-225 genome sequencing, assembly, and annotation.</title>
        <authorList>
            <person name="Fakankun I.U."/>
            <person name="Fristensky B."/>
            <person name="Levin D.B."/>
        </authorList>
    </citation>
    <scope>NUCLEOTIDE SEQUENCE [LARGE SCALE GENOMIC DNA]</scope>
    <source>
        <strain evidence="2 3">UCD-FST 08-225</strain>
    </source>
</reference>
<dbReference type="AlphaFoldDB" id="A0A5C5FV74"/>
<dbReference type="InterPro" id="IPR011990">
    <property type="entry name" value="TPR-like_helical_dom_sf"/>
</dbReference>
<comment type="caution">
    <text evidence="2">The sequence shown here is derived from an EMBL/GenBank/DDBJ whole genome shotgun (WGS) entry which is preliminary data.</text>
</comment>
<name>A0A5C5FV74_9BASI</name>
<accession>A0A5C5FV74</accession>
<dbReference type="OrthoDB" id="1914839at2759"/>
<dbReference type="CDD" id="cd24142">
    <property type="entry name" value="ACL4-like"/>
    <property type="match status" value="1"/>
</dbReference>
<feature type="region of interest" description="Disordered" evidence="1">
    <location>
        <begin position="1"/>
        <end position="31"/>
    </location>
</feature>
<sequence>MGRTKQRSKKASKAEVHATTPAPSTSAQPPASITVEDLLVQSAELIASLDYDGAKQHCLSAIDLATREAQEKPAETDPRMLRDALEILGTIELELGEVDEAREHFALSIQLASSLPDPSPAPHLYLAQLAQSPQESLAYFASALAIFEAKLAALEQAKLGGDGGAGTVDEAEDEGEIRRSASRALVGMTELYLTDLCFEPEAEQNCEKFLAQATQMDPTDPEVYQTLASVRLSQQREEDAKAALTQGWELWRNLEPESPIFPPAASRLTCAKLFLELGVHVSALEVLHQLEGEDDENPEVWYLSGWAWWLLGEARGAQESVAEDEESQGECWSEAKLCLQNYLTLEERDSSETDPEQMAHVKELMGKLDAAGVEASAGAAEGDAEWEDASEDEAMEE</sequence>
<evidence type="ECO:0008006" key="4">
    <source>
        <dbReference type="Google" id="ProtNLM"/>
    </source>
</evidence>
<protein>
    <recommendedName>
        <fullName evidence="4">TPR-like protein</fullName>
    </recommendedName>
</protein>
<evidence type="ECO:0000313" key="2">
    <source>
        <dbReference type="EMBL" id="TNY20595.1"/>
    </source>
</evidence>